<dbReference type="InterPro" id="IPR020846">
    <property type="entry name" value="MFS_dom"/>
</dbReference>
<dbReference type="InterPro" id="IPR036259">
    <property type="entry name" value="MFS_trans_sf"/>
</dbReference>
<evidence type="ECO:0000259" key="8">
    <source>
        <dbReference type="PROSITE" id="PS50850"/>
    </source>
</evidence>
<dbReference type="SUPFAM" id="SSF103473">
    <property type="entry name" value="MFS general substrate transporter"/>
    <property type="match status" value="2"/>
</dbReference>
<proteinExistence type="predicted"/>
<keyword evidence="2" id="KW-0813">Transport</keyword>
<protein>
    <submittedName>
        <fullName evidence="9">MFS transporter</fullName>
    </submittedName>
</protein>
<feature type="transmembrane region" description="Helical" evidence="7">
    <location>
        <begin position="226"/>
        <end position="249"/>
    </location>
</feature>
<feature type="transmembrane region" description="Helical" evidence="7">
    <location>
        <begin position="81"/>
        <end position="99"/>
    </location>
</feature>
<dbReference type="PROSITE" id="PS00216">
    <property type="entry name" value="SUGAR_TRANSPORT_1"/>
    <property type="match status" value="1"/>
</dbReference>
<dbReference type="NCBIfam" id="TIGR00711">
    <property type="entry name" value="efflux_EmrB"/>
    <property type="match status" value="1"/>
</dbReference>
<evidence type="ECO:0000256" key="7">
    <source>
        <dbReference type="SAM" id="Phobius"/>
    </source>
</evidence>
<evidence type="ECO:0000256" key="5">
    <source>
        <dbReference type="ARBA" id="ARBA00022989"/>
    </source>
</evidence>
<keyword evidence="6 7" id="KW-0472">Membrane</keyword>
<feature type="transmembrane region" description="Helical" evidence="7">
    <location>
        <begin position="270"/>
        <end position="292"/>
    </location>
</feature>
<dbReference type="PANTHER" id="PTHR42718:SF42">
    <property type="entry name" value="EXPORT PROTEIN"/>
    <property type="match status" value="1"/>
</dbReference>
<evidence type="ECO:0000313" key="10">
    <source>
        <dbReference type="Proteomes" id="UP001501442"/>
    </source>
</evidence>
<keyword evidence="5 7" id="KW-1133">Transmembrane helix</keyword>
<dbReference type="PANTHER" id="PTHR42718">
    <property type="entry name" value="MAJOR FACILITATOR SUPERFAMILY MULTIDRUG TRANSPORTER MFSC"/>
    <property type="match status" value="1"/>
</dbReference>
<keyword evidence="10" id="KW-1185">Reference proteome</keyword>
<accession>A0ABP8U2U2</accession>
<evidence type="ECO:0000256" key="6">
    <source>
        <dbReference type="ARBA" id="ARBA00023136"/>
    </source>
</evidence>
<feature type="transmembrane region" description="Helical" evidence="7">
    <location>
        <begin position="437"/>
        <end position="457"/>
    </location>
</feature>
<sequence length="482" mass="50067">MASAETGVAAPHKGWTLILSSLGVFMAALDALVVTTALPVLRTSFKANLGDLEWTINAYVLTFACVLLSVAALADRFGRRRVYAIGLVIFAATSAVAALSPNVGVLIAARAGEGLGAAVIMPVSLTLISDAFPVEKRGAAIGMWGAVSGFAVAVGPVFGGAVVNGLNWHWIFWFNVPIGLVAGLLSLSRLTESYGPRQPLDLYGLALACVGFFLLAWGLVRVSSVGWASAQVVISLIAGAVVVAVFLVVERRRRTPMVRLDLFRNRAFNAASWVNFFMYAPLFGALFLMSQFFQSGLGDSPLRAGLHLLAWTGVSMFIGPVVGPLADKFGNRPFMALGMALQAIGFGWVAMVATPGIGFGGLIGALLVAGVGIGIVFPTVANGVMTSVGPDQTGIASGTSATLRELGGVFGVALTASVFAHPGNYTSHQTFITNFSHALWLCAAFSAVGALVSLAYPGHGALQAQHRPRSLSETAIPSTADG</sequence>
<feature type="transmembrane region" description="Helical" evidence="7">
    <location>
        <begin position="304"/>
        <end position="322"/>
    </location>
</feature>
<comment type="subcellular location">
    <subcellularLocation>
        <location evidence="1">Cell membrane</location>
        <topology evidence="1">Multi-pass membrane protein</topology>
    </subcellularLocation>
</comment>
<gene>
    <name evidence="9" type="ORF">GCM10023196_002880</name>
</gene>
<dbReference type="Pfam" id="PF07690">
    <property type="entry name" value="MFS_1"/>
    <property type="match status" value="1"/>
</dbReference>
<dbReference type="InterPro" id="IPR005829">
    <property type="entry name" value="Sugar_transporter_CS"/>
</dbReference>
<feature type="transmembrane region" description="Helical" evidence="7">
    <location>
        <begin position="54"/>
        <end position="74"/>
    </location>
</feature>
<feature type="transmembrane region" description="Helical" evidence="7">
    <location>
        <begin position="170"/>
        <end position="188"/>
    </location>
</feature>
<keyword evidence="3" id="KW-1003">Cell membrane</keyword>
<feature type="transmembrane region" description="Helical" evidence="7">
    <location>
        <begin position="406"/>
        <end position="425"/>
    </location>
</feature>
<feature type="transmembrane region" description="Helical" evidence="7">
    <location>
        <begin position="359"/>
        <end position="385"/>
    </location>
</feature>
<evidence type="ECO:0000256" key="4">
    <source>
        <dbReference type="ARBA" id="ARBA00022692"/>
    </source>
</evidence>
<dbReference type="RefSeq" id="WP_345428496.1">
    <property type="nucleotide sequence ID" value="NZ_BAABHK010000001.1"/>
</dbReference>
<reference evidence="10" key="1">
    <citation type="journal article" date="2019" name="Int. J. Syst. Evol. Microbiol.">
        <title>The Global Catalogue of Microorganisms (GCM) 10K type strain sequencing project: providing services to taxonomists for standard genome sequencing and annotation.</title>
        <authorList>
            <consortium name="The Broad Institute Genomics Platform"/>
            <consortium name="The Broad Institute Genome Sequencing Center for Infectious Disease"/>
            <person name="Wu L."/>
            <person name="Ma J."/>
        </authorList>
    </citation>
    <scope>NUCLEOTIDE SEQUENCE [LARGE SCALE GENOMIC DNA]</scope>
    <source>
        <strain evidence="10">JCM 17939</strain>
    </source>
</reference>
<dbReference type="Gene3D" id="1.20.1720.10">
    <property type="entry name" value="Multidrug resistance protein D"/>
    <property type="match status" value="1"/>
</dbReference>
<dbReference type="InterPro" id="IPR004638">
    <property type="entry name" value="EmrB-like"/>
</dbReference>
<evidence type="ECO:0000313" key="9">
    <source>
        <dbReference type="EMBL" id="GAA4620129.1"/>
    </source>
</evidence>
<keyword evidence="4 7" id="KW-0812">Transmembrane</keyword>
<feature type="transmembrane region" description="Helical" evidence="7">
    <location>
        <begin position="140"/>
        <end position="158"/>
    </location>
</feature>
<dbReference type="CDD" id="cd17321">
    <property type="entry name" value="MFS_MMR_MDR_like"/>
    <property type="match status" value="1"/>
</dbReference>
<comment type="caution">
    <text evidence="9">The sequence shown here is derived from an EMBL/GenBank/DDBJ whole genome shotgun (WGS) entry which is preliminary data.</text>
</comment>
<evidence type="ECO:0000256" key="1">
    <source>
        <dbReference type="ARBA" id="ARBA00004651"/>
    </source>
</evidence>
<organism evidence="9 10">
    <name type="scientific">Actinoallomurus vinaceus</name>
    <dbReference type="NCBI Taxonomy" id="1080074"/>
    <lineage>
        <taxon>Bacteria</taxon>
        <taxon>Bacillati</taxon>
        <taxon>Actinomycetota</taxon>
        <taxon>Actinomycetes</taxon>
        <taxon>Streptosporangiales</taxon>
        <taxon>Thermomonosporaceae</taxon>
        <taxon>Actinoallomurus</taxon>
    </lineage>
</organism>
<evidence type="ECO:0000256" key="3">
    <source>
        <dbReference type="ARBA" id="ARBA00022475"/>
    </source>
</evidence>
<dbReference type="Gene3D" id="1.20.1250.20">
    <property type="entry name" value="MFS general substrate transporter like domains"/>
    <property type="match status" value="1"/>
</dbReference>
<feature type="domain" description="Major facilitator superfamily (MFS) profile" evidence="8">
    <location>
        <begin position="16"/>
        <end position="461"/>
    </location>
</feature>
<dbReference type="EMBL" id="BAABHK010000001">
    <property type="protein sequence ID" value="GAA4620129.1"/>
    <property type="molecule type" value="Genomic_DNA"/>
</dbReference>
<feature type="transmembrane region" description="Helical" evidence="7">
    <location>
        <begin position="334"/>
        <end position="353"/>
    </location>
</feature>
<feature type="transmembrane region" description="Helical" evidence="7">
    <location>
        <begin position="200"/>
        <end position="220"/>
    </location>
</feature>
<dbReference type="PROSITE" id="PS50850">
    <property type="entry name" value="MFS"/>
    <property type="match status" value="1"/>
</dbReference>
<feature type="transmembrane region" description="Helical" evidence="7">
    <location>
        <begin position="105"/>
        <end position="128"/>
    </location>
</feature>
<evidence type="ECO:0000256" key="2">
    <source>
        <dbReference type="ARBA" id="ARBA00022448"/>
    </source>
</evidence>
<feature type="transmembrane region" description="Helical" evidence="7">
    <location>
        <begin position="15"/>
        <end position="34"/>
    </location>
</feature>
<dbReference type="Proteomes" id="UP001501442">
    <property type="component" value="Unassembled WGS sequence"/>
</dbReference>
<dbReference type="InterPro" id="IPR011701">
    <property type="entry name" value="MFS"/>
</dbReference>
<name>A0ABP8U2U2_9ACTN</name>